<dbReference type="GO" id="GO:0003923">
    <property type="term" value="F:GPI-anchor transamidase activity"/>
    <property type="evidence" value="ECO:0007669"/>
    <property type="project" value="InterPro"/>
</dbReference>
<feature type="region of interest" description="Disordered" evidence="6">
    <location>
        <begin position="92"/>
        <end position="115"/>
    </location>
</feature>
<dbReference type="InterPro" id="IPR011990">
    <property type="entry name" value="TPR-like_helical_dom_sf"/>
</dbReference>
<dbReference type="PANTHER" id="PTHR48067">
    <property type="entry name" value="GPI-ANCHOR TRANSAMIDASE"/>
    <property type="match status" value="1"/>
</dbReference>
<feature type="signal peptide" evidence="7">
    <location>
        <begin position="1"/>
        <end position="19"/>
    </location>
</feature>
<dbReference type="InterPro" id="IPR001096">
    <property type="entry name" value="Peptidase_C13"/>
</dbReference>
<feature type="repeat" description="PPR" evidence="5">
    <location>
        <begin position="515"/>
        <end position="549"/>
    </location>
</feature>
<dbReference type="GO" id="GO:0042765">
    <property type="term" value="C:GPI-anchor transamidase complex"/>
    <property type="evidence" value="ECO:0007669"/>
    <property type="project" value="InterPro"/>
</dbReference>
<dbReference type="PROSITE" id="PS51375">
    <property type="entry name" value="PPR"/>
    <property type="match status" value="4"/>
</dbReference>
<dbReference type="Gene3D" id="3.40.50.1460">
    <property type="match status" value="1"/>
</dbReference>
<organism evidence="8 9">
    <name type="scientific">Perkinsus olseni</name>
    <name type="common">Perkinsus atlanticus</name>
    <dbReference type="NCBI Taxonomy" id="32597"/>
    <lineage>
        <taxon>Eukaryota</taxon>
        <taxon>Sar</taxon>
        <taxon>Alveolata</taxon>
        <taxon>Perkinsozoa</taxon>
        <taxon>Perkinsea</taxon>
        <taxon>Perkinsida</taxon>
        <taxon>Perkinsidae</taxon>
        <taxon>Perkinsus</taxon>
    </lineage>
</organism>
<feature type="repeat" description="PPR" evidence="5">
    <location>
        <begin position="356"/>
        <end position="390"/>
    </location>
</feature>
<dbReference type="Pfam" id="PF01650">
    <property type="entry name" value="Peptidase_C13"/>
    <property type="match status" value="1"/>
</dbReference>
<evidence type="ECO:0000313" key="8">
    <source>
        <dbReference type="EMBL" id="KAF4655465.1"/>
    </source>
</evidence>
<dbReference type="InterPro" id="IPR028361">
    <property type="entry name" value="GPI_transamidase"/>
</dbReference>
<gene>
    <name evidence="8" type="ORF">FOL46_008249</name>
</gene>
<evidence type="ECO:0000256" key="2">
    <source>
        <dbReference type="ARBA" id="ARBA00009941"/>
    </source>
</evidence>
<dbReference type="Pfam" id="PF13041">
    <property type="entry name" value="PPR_2"/>
    <property type="match status" value="2"/>
</dbReference>
<keyword evidence="3" id="KW-0337">GPI-anchor biosynthesis</keyword>
<dbReference type="EMBL" id="JABANN010000641">
    <property type="protein sequence ID" value="KAF4655465.1"/>
    <property type="molecule type" value="Genomic_DNA"/>
</dbReference>
<dbReference type="Pfam" id="PF13812">
    <property type="entry name" value="PPR_3"/>
    <property type="match status" value="1"/>
</dbReference>
<dbReference type="NCBIfam" id="TIGR00756">
    <property type="entry name" value="PPR"/>
    <property type="match status" value="4"/>
</dbReference>
<dbReference type="GO" id="GO:0006506">
    <property type="term" value="P:GPI anchor biosynthetic process"/>
    <property type="evidence" value="ECO:0007669"/>
    <property type="project" value="UniProtKB-UniPathway"/>
</dbReference>
<dbReference type="GO" id="GO:0006508">
    <property type="term" value="P:proteolysis"/>
    <property type="evidence" value="ECO:0007669"/>
    <property type="project" value="InterPro"/>
</dbReference>
<evidence type="ECO:0000256" key="6">
    <source>
        <dbReference type="SAM" id="MobiDB-lite"/>
    </source>
</evidence>
<evidence type="ECO:0000256" key="5">
    <source>
        <dbReference type="PROSITE-ProRule" id="PRU00708"/>
    </source>
</evidence>
<dbReference type="Proteomes" id="UP000572268">
    <property type="component" value="Unassembled WGS sequence"/>
</dbReference>
<feature type="compositionally biased region" description="Polar residues" evidence="6">
    <location>
        <begin position="92"/>
        <end position="108"/>
    </location>
</feature>
<sequence length="1336" mass="147463">MPAMLLMVILSSLAPVALGASAGSATSNDRHHTADMDTNVVVVPPLPLIDAARMVIVDVVQSMSVEFTFALVFVASFLASRYLRAQSIPSGPISNSPLSTPSEQSSAKPSPLPAPIHIQPTVDATESPPSEVVKGVVRVTPLSPVAEEADDKTIKPFDEVGTITELTGSRYTAAVSAYIKLRDSKGLSSLLIEPPPGKSLEEVREAVAKMYHALALAAVRVGSKTPVMSFDVRRCLRDMTELGIEISDDLVMIITKIATSKHHYRECLSLHRDVLEKELGRKPSTDKTVNSCLLFCSVESGDYSECEKFSRRVVASGEAPAAKDFANMMKFYFAIGKIDEALRLLQVLRSKNLVPDVITCNTLISNCVNARQMETAETILRELMKAGDDVGHSVADVVSFNTVMKGYSRQGDVAKCDKLMSILKAKEIQPTVVTYGILLDCCINANDMGRAQKVFQEMRLAQSSEKEDQASPDKRHLGLNTVMYTTLIKGYAKEGKVDAAMDVFTEMRKAEVVPDLITFSILIKSNCDAGKVDVSLKLLDELLAEGYKPDEIIYNNLLHGCCIPSKEIKTPIPSRKGLADQILLGMMDNHVVASSATFSIYMKVLLATVVDSIERDGPAHSNRLYNDIFVRSLSLLDTEMEAVYGVIPELRLYTQLIQQTIRHRNGHMTLEVCSSMVSRHLRNMQPDQPQPTIPKGTASTRNPAPKNRVDTITQQTVETLLATAITFGLLDTALQLLELFIKFKVTSVSSTHAPLIVKLTSMLQKKKRGDSYVEQMHMIVEAYNSDPYLFGSNYVVYRREGPNYRKGFNGHSRRRTAAAKHEYAVLVVSSGSMSERKVEIESRSWLSGPAALLTGGVIAAAMGAYVYSRNRPSEKREVDGAEHADDANEDPVKELQEFNDWFEDDSFEVVENSAADSTEEQKVTARTQSLDDGLTALGMQSNVMYLPNASPGEIRIGEESHVAVENPDVDDVFRIERVSEEEEMRRYFSGMDSGQRMAKGIPDSNIILMLAEDIACNPRNPAPGYVFNDPDDHVNLYPPEVEVDYRGDEVSTENFIRLLTGRHTPDTPRSKRLDTDADSYVLVYITGHSGTDFVKFQDWEEMTSHDIADAFQQMYSQKRYKKLLWLADTCHAATLHDRFYSPNMLCLSSSGPDENSYSYHADLSIGINVVDRFTYWTSRFLSGSVKDTRSKRTVQDLVNTLPWRKLHSHATLREDLYPSSASDTLLTEFLAATDQFTFVEKFRNLTGVLGLVHLEKGSIAIDLGFHQEEGRKAVLYGAPRTAEKPVGRRSVARGEAVAAASPSELVVTVPEPARALLCATVVVLGAAASAFFVAPV</sequence>
<dbReference type="InterPro" id="IPR002885">
    <property type="entry name" value="PPR_rpt"/>
</dbReference>
<evidence type="ECO:0000313" key="9">
    <source>
        <dbReference type="Proteomes" id="UP000572268"/>
    </source>
</evidence>
<comment type="similarity">
    <text evidence="2">Belongs to the peptidase C13 family.</text>
</comment>
<feature type="chain" id="PRO_5029881707" evidence="7">
    <location>
        <begin position="20"/>
        <end position="1336"/>
    </location>
</feature>
<comment type="pathway">
    <text evidence="1">Glycolipid biosynthesis; glycosylphosphatidylinositol-anchor biosynthesis.</text>
</comment>
<dbReference type="PANTHER" id="PTHR48067:SF1">
    <property type="entry name" value="GPI-ANCHOR TRANSAMIDASE"/>
    <property type="match status" value="1"/>
</dbReference>
<evidence type="ECO:0000256" key="1">
    <source>
        <dbReference type="ARBA" id="ARBA00004687"/>
    </source>
</evidence>
<evidence type="ECO:0000256" key="4">
    <source>
        <dbReference type="ARBA" id="ARBA00022729"/>
    </source>
</evidence>
<feature type="repeat" description="PPR" evidence="5">
    <location>
        <begin position="480"/>
        <end position="514"/>
    </location>
</feature>
<proteinExistence type="inferred from homology"/>
<name>A0A7J6L8D8_PEROL</name>
<protein>
    <submittedName>
        <fullName evidence="8">Uncharacterized protein</fullName>
    </submittedName>
</protein>
<keyword evidence="4 7" id="KW-0732">Signal</keyword>
<feature type="region of interest" description="Disordered" evidence="6">
    <location>
        <begin position="683"/>
        <end position="707"/>
    </location>
</feature>
<comment type="caution">
    <text evidence="8">The sequence shown here is derived from an EMBL/GenBank/DDBJ whole genome shotgun (WGS) entry which is preliminary data.</text>
</comment>
<dbReference type="UniPathway" id="UPA00196"/>
<evidence type="ECO:0000256" key="7">
    <source>
        <dbReference type="SAM" id="SignalP"/>
    </source>
</evidence>
<feature type="repeat" description="PPR" evidence="5">
    <location>
        <begin position="396"/>
        <end position="430"/>
    </location>
</feature>
<accession>A0A7J6L8D8</accession>
<reference evidence="8 9" key="1">
    <citation type="submission" date="2020-04" db="EMBL/GenBank/DDBJ databases">
        <title>Perkinsus olseni comparative genomics.</title>
        <authorList>
            <person name="Bogema D.R."/>
        </authorList>
    </citation>
    <scope>NUCLEOTIDE SEQUENCE [LARGE SCALE GENOMIC DNA]</scope>
    <source>
        <strain evidence="8">ATCC PRA-31</strain>
    </source>
</reference>
<dbReference type="PRINTS" id="PR00776">
    <property type="entry name" value="HEMOGLOBNASE"/>
</dbReference>
<dbReference type="GO" id="GO:0016255">
    <property type="term" value="P:attachment of GPI anchor to protein"/>
    <property type="evidence" value="ECO:0007669"/>
    <property type="project" value="InterPro"/>
</dbReference>
<dbReference type="Gene3D" id="1.25.40.10">
    <property type="entry name" value="Tetratricopeptide repeat domain"/>
    <property type="match status" value="3"/>
</dbReference>
<evidence type="ECO:0000256" key="3">
    <source>
        <dbReference type="ARBA" id="ARBA00022502"/>
    </source>
</evidence>